<name>A0ACC7LJ66_9FLAO</name>
<organism evidence="1 2">
    <name type="scientific">Meishania litoralis</name>
    <dbReference type="NCBI Taxonomy" id="3434685"/>
    <lineage>
        <taxon>Bacteria</taxon>
        <taxon>Pseudomonadati</taxon>
        <taxon>Bacteroidota</taxon>
        <taxon>Flavobacteriia</taxon>
        <taxon>Flavobacteriales</taxon>
        <taxon>Flavobacteriaceae</taxon>
        <taxon>Meishania</taxon>
    </lineage>
</organism>
<reference evidence="1" key="1">
    <citation type="submission" date="2024-09" db="EMBL/GenBank/DDBJ databases">
        <authorList>
            <person name="Liu J."/>
        </authorList>
    </citation>
    <scope>NUCLEOTIDE SEQUENCE</scope>
    <source>
        <strain evidence="1">NBU2967</strain>
    </source>
</reference>
<comment type="caution">
    <text evidence="1">The sequence shown here is derived from an EMBL/GenBank/DDBJ whole genome shotgun (WGS) entry which is preliminary data.</text>
</comment>
<sequence length="56" mass="6429">MSYKTKSLLYFASFVIATITYYYNVSASQRIISDVNELAKADVEQITIETMNQNIQ</sequence>
<protein>
    <submittedName>
        <fullName evidence="1">Uncharacterized protein</fullName>
    </submittedName>
</protein>
<evidence type="ECO:0000313" key="2">
    <source>
        <dbReference type="Proteomes" id="UP001595191"/>
    </source>
</evidence>
<dbReference type="EMBL" id="JBHFPV010000001">
    <property type="protein sequence ID" value="MFH6603604.1"/>
    <property type="molecule type" value="Genomic_DNA"/>
</dbReference>
<keyword evidence="2" id="KW-1185">Reference proteome</keyword>
<accession>A0ACC7LJ66</accession>
<evidence type="ECO:0000313" key="1">
    <source>
        <dbReference type="EMBL" id="MFH6603604.1"/>
    </source>
</evidence>
<gene>
    <name evidence="1" type="ORF">ACEZ3G_08965</name>
</gene>
<proteinExistence type="predicted"/>
<dbReference type="Proteomes" id="UP001595191">
    <property type="component" value="Unassembled WGS sequence"/>
</dbReference>